<organism evidence="1 2">
    <name type="scientific">Pseudomonas azerbaijanoccidentalis</name>
    <dbReference type="NCBI Taxonomy" id="2842347"/>
    <lineage>
        <taxon>Bacteria</taxon>
        <taxon>Pseudomonadati</taxon>
        <taxon>Pseudomonadota</taxon>
        <taxon>Gammaproteobacteria</taxon>
        <taxon>Pseudomonadales</taxon>
        <taxon>Pseudomonadaceae</taxon>
        <taxon>Pseudomonas</taxon>
    </lineage>
</organism>
<comment type="caution">
    <text evidence="1">The sequence shown here is derived from an EMBL/GenBank/DDBJ whole genome shotgun (WGS) entry which is preliminary data.</text>
</comment>
<evidence type="ECO:0000313" key="2">
    <source>
        <dbReference type="Proteomes" id="UP001049200"/>
    </source>
</evidence>
<sequence>MAEQERKDFETQCLVLAVKNYGYKQGEALLKTVLERRTNGTYSVEWVEGAWIGYQAGRESIVVQMPDAHSYTVPDVAGAVILDCVTAIQKAGGKAKL</sequence>
<protein>
    <submittedName>
        <fullName evidence="1">Uncharacterized protein</fullName>
    </submittedName>
</protein>
<evidence type="ECO:0000313" key="1">
    <source>
        <dbReference type="EMBL" id="MBV4524345.1"/>
    </source>
</evidence>
<dbReference type="Proteomes" id="UP001049200">
    <property type="component" value="Unassembled WGS sequence"/>
</dbReference>
<accession>A0ABS6QZH8</accession>
<name>A0ABS6QZH8_9PSED</name>
<keyword evidence="2" id="KW-1185">Reference proteome</keyword>
<dbReference type="EMBL" id="JAHSTU010000014">
    <property type="protein sequence ID" value="MBV4524345.1"/>
    <property type="molecule type" value="Genomic_DNA"/>
</dbReference>
<dbReference type="RefSeq" id="WP_217873548.1">
    <property type="nucleotide sequence ID" value="NZ_JAHSTU010000014.1"/>
</dbReference>
<dbReference type="Pfam" id="PF26207">
    <property type="entry name" value="Phage_phiTE_015"/>
    <property type="match status" value="1"/>
</dbReference>
<proteinExistence type="predicted"/>
<dbReference type="InterPro" id="IPR058601">
    <property type="entry name" value="Phage_phiTE_015-like"/>
</dbReference>
<gene>
    <name evidence="1" type="ORF">KVG88_30185</name>
</gene>
<reference evidence="1" key="1">
    <citation type="submission" date="2021-06" db="EMBL/GenBank/DDBJ databases">
        <title>Updating the genus Pseudomonas: Description of 43 new species and partition of the Pseudomonas putida group.</title>
        <authorList>
            <person name="Girard L."/>
            <person name="Lood C."/>
            <person name="Vandamme P."/>
            <person name="Rokni-Zadeh H."/>
            <person name="Van Noort V."/>
            <person name="Hofte M."/>
            <person name="Lavigne R."/>
            <person name="De Mot R."/>
        </authorList>
    </citation>
    <scope>NUCLEOTIDE SEQUENCE</scope>
    <source>
        <strain evidence="1">SWRI74</strain>
    </source>
</reference>